<evidence type="ECO:0000313" key="3">
    <source>
        <dbReference type="Proteomes" id="UP000005307"/>
    </source>
</evidence>
<dbReference type="Pfam" id="PF13481">
    <property type="entry name" value="AAA_25"/>
    <property type="match status" value="1"/>
</dbReference>
<sequence length="583" mass="61933">MSAASPAARTVGNMQAAVGRIAARRGSSGRGNAAMGGGGARSPANGATKTGWAAPNAEALHMALELMPNDDGTFDRNEWVAVAYAAKGAALGLGIVAEAGEWFSDFCDRYPRNDTAESRKLWEEQDRPMKGWGGLMAILERVNPAGAAQVKDYVKAATFAGQSAANIAAINANPLSPVTTFDPKKLPPRKWVYGFDYVRGFYSVMVAAGGTGKSALAMLDAVAIASGRELLPGCKPHKPLRVWVHNAEDPYEEQRKRLAAAMAHHGVNWADIEDRIFLSGRDTELVLAQTGSNGPQLVPGAVEGLIGKLRASQIDVLIMDPLGAVHTLPENSNTDMNVLVGGMRKIADQADIALVLVHHTSKAATAMGSEAGAGASRGASALIDGARSVRQLTQMSMKEAYDADIPHEDRRMYIRIDNGKANLAPAGAAKWARLVGVNLGNGDAEYRHGDNVQTMESWTMPTKAQRGALSDADKLAIQTAIKVATQDKRKAHYGADGYVGFLIEEQLGLALGAPKAEERTPDEEADRKKVAAIIAQGIEVGWLVRDKEKCPDGKPRPCIRIGTPFEGADVAKMADVTLPFADD</sequence>
<dbReference type="OrthoDB" id="1496333at2"/>
<dbReference type="RefSeq" id="WP_015498015.1">
    <property type="nucleotide sequence ID" value="NC_020911.1"/>
</dbReference>
<name>M9R046_9RHOB</name>
<proteinExistence type="predicted"/>
<gene>
    <name evidence="2" type="ORF">OAN307_c01870</name>
</gene>
<evidence type="ECO:0000256" key="1">
    <source>
        <dbReference type="SAM" id="MobiDB-lite"/>
    </source>
</evidence>
<dbReference type="Gene3D" id="3.40.50.300">
    <property type="entry name" value="P-loop containing nucleotide triphosphate hydrolases"/>
    <property type="match status" value="1"/>
</dbReference>
<accession>M9R046</accession>
<dbReference type="GO" id="GO:0016787">
    <property type="term" value="F:hydrolase activity"/>
    <property type="evidence" value="ECO:0007669"/>
    <property type="project" value="UniProtKB-KW"/>
</dbReference>
<organism evidence="2 3">
    <name type="scientific">Octadecabacter antarcticus 307</name>
    <dbReference type="NCBI Taxonomy" id="391626"/>
    <lineage>
        <taxon>Bacteria</taxon>
        <taxon>Pseudomonadati</taxon>
        <taxon>Pseudomonadota</taxon>
        <taxon>Alphaproteobacteria</taxon>
        <taxon>Rhodobacterales</taxon>
        <taxon>Roseobacteraceae</taxon>
        <taxon>Octadecabacter</taxon>
    </lineage>
</organism>
<keyword evidence="3" id="KW-1185">Reference proteome</keyword>
<evidence type="ECO:0000313" key="2">
    <source>
        <dbReference type="EMBL" id="AGI65954.1"/>
    </source>
</evidence>
<dbReference type="Proteomes" id="UP000005307">
    <property type="component" value="Chromosome"/>
</dbReference>
<dbReference type="InterPro" id="IPR027417">
    <property type="entry name" value="P-loop_NTPase"/>
</dbReference>
<feature type="compositionally biased region" description="Low complexity" evidence="1">
    <location>
        <begin position="22"/>
        <end position="33"/>
    </location>
</feature>
<feature type="region of interest" description="Disordered" evidence="1">
    <location>
        <begin position="22"/>
        <end position="51"/>
    </location>
</feature>
<dbReference type="HOGENOM" id="CLU_467575_0_0_5"/>
<protein>
    <submittedName>
        <fullName evidence="2">Putative nucleoside triphosphate hydrolase</fullName>
    </submittedName>
</protein>
<dbReference type="eggNOG" id="COG3598">
    <property type="taxonomic scope" value="Bacteria"/>
</dbReference>
<dbReference type="EMBL" id="CP003740">
    <property type="protein sequence ID" value="AGI65954.1"/>
    <property type="molecule type" value="Genomic_DNA"/>
</dbReference>
<dbReference type="STRING" id="391626.OAN307_c01870"/>
<reference evidence="2 3" key="1">
    <citation type="journal article" date="2013" name="PLoS ONE">
        <title>Poles Apart: Arctic and Antarctic Octadecabacter strains Share High Genome Plasticity and a New Type of Xanthorhodopsin.</title>
        <authorList>
            <person name="Vollmers J."/>
            <person name="Voget S."/>
            <person name="Dietrich S."/>
            <person name="Gollnow K."/>
            <person name="Smits M."/>
            <person name="Meyer K."/>
            <person name="Brinkhoff T."/>
            <person name="Simon M."/>
            <person name="Daniel R."/>
        </authorList>
    </citation>
    <scope>NUCLEOTIDE SEQUENCE [LARGE SCALE GENOMIC DNA]</scope>
    <source>
        <strain evidence="2 3">307</strain>
    </source>
</reference>
<dbReference type="AlphaFoldDB" id="M9R046"/>
<dbReference type="SUPFAM" id="SSF52540">
    <property type="entry name" value="P-loop containing nucleoside triphosphate hydrolases"/>
    <property type="match status" value="1"/>
</dbReference>
<keyword evidence="2" id="KW-0378">Hydrolase</keyword>
<dbReference type="KEGG" id="oat:OAN307_c01870"/>